<dbReference type="PANTHER" id="PTHR43370:SF1">
    <property type="entry name" value="GUANOSINE ABC TRANSPORTER PERMEASE PROTEIN NUPQ"/>
    <property type="match status" value="1"/>
</dbReference>
<feature type="non-terminal residue" evidence="2">
    <location>
        <position position="58"/>
    </location>
</feature>
<feature type="transmembrane region" description="Helical" evidence="1">
    <location>
        <begin position="6"/>
        <end position="27"/>
    </location>
</feature>
<gene>
    <name evidence="2" type="ORF">ENL01_03755</name>
</gene>
<proteinExistence type="predicted"/>
<dbReference type="AlphaFoldDB" id="A0A7C5DGI3"/>
<keyword evidence="1" id="KW-0472">Membrane</keyword>
<evidence type="ECO:0000256" key="1">
    <source>
        <dbReference type="SAM" id="Phobius"/>
    </source>
</evidence>
<dbReference type="PANTHER" id="PTHR43370">
    <property type="entry name" value="SUGAR ABC TRANSPORTER INTEGRAL MEMBRANE PROTEIN-RELATED"/>
    <property type="match status" value="1"/>
</dbReference>
<feature type="transmembrane region" description="Helical" evidence="1">
    <location>
        <begin position="34"/>
        <end position="53"/>
    </location>
</feature>
<protein>
    <submittedName>
        <fullName evidence="2">ABC transporter permease</fullName>
    </submittedName>
</protein>
<dbReference type="EMBL" id="DRSK01000210">
    <property type="protein sequence ID" value="HHE07988.1"/>
    <property type="molecule type" value="Genomic_DNA"/>
</dbReference>
<dbReference type="Proteomes" id="UP000886059">
    <property type="component" value="Unassembled WGS sequence"/>
</dbReference>
<reference evidence="2" key="1">
    <citation type="journal article" date="2020" name="mSystems">
        <title>Genome- and Community-Level Interaction Insights into Carbon Utilization and Element Cycling Functions of Hydrothermarchaeota in Hydrothermal Sediment.</title>
        <authorList>
            <person name="Zhou Z."/>
            <person name="Liu Y."/>
            <person name="Xu W."/>
            <person name="Pan J."/>
            <person name="Luo Z.H."/>
            <person name="Li M."/>
        </authorList>
    </citation>
    <scope>NUCLEOTIDE SEQUENCE [LARGE SCALE GENOMIC DNA]</scope>
    <source>
        <strain evidence="2">HyVt-628</strain>
    </source>
</reference>
<sequence>MESLSVVFILQVLRISVPYLFASMGAVFSERGGVINLALEGLILAGAFGAMLGQHLTG</sequence>
<keyword evidence="1" id="KW-1133">Transmembrane helix</keyword>
<accession>A0A7C5DGI3</accession>
<evidence type="ECO:0000313" key="2">
    <source>
        <dbReference type="EMBL" id="HHE07988.1"/>
    </source>
</evidence>
<keyword evidence="1" id="KW-0812">Transmembrane</keyword>
<comment type="caution">
    <text evidence="2">The sequence shown here is derived from an EMBL/GenBank/DDBJ whole genome shotgun (WGS) entry which is preliminary data.</text>
</comment>
<name>A0A7C5DGI3_9CHLB</name>
<organism evidence="2">
    <name type="scientific">Chlorobaculum parvum</name>
    <dbReference type="NCBI Taxonomy" id="274539"/>
    <lineage>
        <taxon>Bacteria</taxon>
        <taxon>Pseudomonadati</taxon>
        <taxon>Chlorobiota</taxon>
        <taxon>Chlorobiia</taxon>
        <taxon>Chlorobiales</taxon>
        <taxon>Chlorobiaceae</taxon>
        <taxon>Chlorobaculum</taxon>
    </lineage>
</organism>